<dbReference type="NCBIfam" id="TIGR03954">
    <property type="entry name" value="integ_memb_HG"/>
    <property type="match status" value="1"/>
</dbReference>
<evidence type="ECO:0000256" key="1">
    <source>
        <dbReference type="ARBA" id="ARBA00004651"/>
    </source>
</evidence>
<organism evidence="9 10">
    <name type="scientific">Citricoccus muralis</name>
    <dbReference type="NCBI Taxonomy" id="169134"/>
    <lineage>
        <taxon>Bacteria</taxon>
        <taxon>Bacillati</taxon>
        <taxon>Actinomycetota</taxon>
        <taxon>Actinomycetes</taxon>
        <taxon>Micrococcales</taxon>
        <taxon>Micrococcaceae</taxon>
        <taxon>Citricoccus</taxon>
    </lineage>
</organism>
<keyword evidence="10" id="KW-1185">Reference proteome</keyword>
<keyword evidence="2" id="KW-1003">Cell membrane</keyword>
<dbReference type="Proteomes" id="UP001219037">
    <property type="component" value="Chromosome"/>
</dbReference>
<evidence type="ECO:0000256" key="7">
    <source>
        <dbReference type="SAM" id="Phobius"/>
    </source>
</evidence>
<reference evidence="9 10" key="1">
    <citation type="submission" date="2023-04" db="EMBL/GenBank/DDBJ databases">
        <title>Funneling lignin-derived compounds into biodiesel using alkali-halophilic Citricoccus sp. P2.</title>
        <authorList>
            <person name="Luo C.-B."/>
        </authorList>
    </citation>
    <scope>NUCLEOTIDE SEQUENCE [LARGE SCALE GENOMIC DNA]</scope>
    <source>
        <strain evidence="9 10">P2</strain>
    </source>
</reference>
<name>A0ABY8H3S5_9MICC</name>
<comment type="subcellular location">
    <subcellularLocation>
        <location evidence="1">Cell membrane</location>
        <topology evidence="1">Multi-pass membrane protein</topology>
    </subcellularLocation>
</comment>
<dbReference type="RefSeq" id="WP_278156816.1">
    <property type="nucleotide sequence ID" value="NZ_CP121252.1"/>
</dbReference>
<gene>
    <name evidence="9" type="ORF">P8192_10305</name>
</gene>
<evidence type="ECO:0000313" key="10">
    <source>
        <dbReference type="Proteomes" id="UP001219037"/>
    </source>
</evidence>
<dbReference type="Pfam" id="PF12823">
    <property type="entry name" value="DUF3817"/>
    <property type="match status" value="1"/>
</dbReference>
<dbReference type="InterPro" id="IPR023845">
    <property type="entry name" value="DUF3817_TM"/>
</dbReference>
<feature type="transmembrane region" description="Helical" evidence="7">
    <location>
        <begin position="52"/>
        <end position="73"/>
    </location>
</feature>
<evidence type="ECO:0000313" key="9">
    <source>
        <dbReference type="EMBL" id="WFP15787.1"/>
    </source>
</evidence>
<feature type="region of interest" description="Disordered" evidence="6">
    <location>
        <begin position="1"/>
        <end position="41"/>
    </location>
</feature>
<evidence type="ECO:0000256" key="5">
    <source>
        <dbReference type="ARBA" id="ARBA00023136"/>
    </source>
</evidence>
<feature type="transmembrane region" description="Helical" evidence="7">
    <location>
        <begin position="114"/>
        <end position="134"/>
    </location>
</feature>
<evidence type="ECO:0000256" key="6">
    <source>
        <dbReference type="SAM" id="MobiDB-lite"/>
    </source>
</evidence>
<evidence type="ECO:0000259" key="8">
    <source>
        <dbReference type="Pfam" id="PF12823"/>
    </source>
</evidence>
<evidence type="ECO:0000256" key="4">
    <source>
        <dbReference type="ARBA" id="ARBA00022989"/>
    </source>
</evidence>
<keyword evidence="3 7" id="KW-0812">Transmembrane</keyword>
<proteinExistence type="predicted"/>
<keyword evidence="4 7" id="KW-1133">Transmembrane helix</keyword>
<protein>
    <submittedName>
        <fullName evidence="9">DUF3817 domain-containing protein</fullName>
    </submittedName>
</protein>
<accession>A0ABY8H3S5</accession>
<evidence type="ECO:0000256" key="3">
    <source>
        <dbReference type="ARBA" id="ARBA00022692"/>
    </source>
</evidence>
<feature type="domain" description="DUF3817" evidence="8">
    <location>
        <begin position="50"/>
        <end position="171"/>
    </location>
</feature>
<keyword evidence="5 7" id="KW-0472">Membrane</keyword>
<sequence>MSHPQSEPVNPAELPDPEQITEADLPPAPPRPSGTQRRFGGTNRQIRGALTFYKICAWLTGILLLLLVAEMVLKYGFNLELFAGGTRVGLEDASAAGATNVLGFHPAGEIVDGINISLLILIVHGWMYVVYLLASFRLWSLMRWNGMRLLLMAGGGVVPFLSFIVEKQIHRQTVAEVQAHPEAVRRY</sequence>
<evidence type="ECO:0000256" key="2">
    <source>
        <dbReference type="ARBA" id="ARBA00022475"/>
    </source>
</evidence>
<dbReference type="EMBL" id="CP121252">
    <property type="protein sequence ID" value="WFP15787.1"/>
    <property type="molecule type" value="Genomic_DNA"/>
</dbReference>
<feature type="transmembrane region" description="Helical" evidence="7">
    <location>
        <begin position="146"/>
        <end position="165"/>
    </location>
</feature>
<dbReference type="PANTHER" id="PTHR40077:SF2">
    <property type="entry name" value="MEMBRANE PROTEIN"/>
    <property type="match status" value="1"/>
</dbReference>
<dbReference type="PANTHER" id="PTHR40077">
    <property type="entry name" value="MEMBRANE PROTEIN-RELATED"/>
    <property type="match status" value="1"/>
</dbReference>